<dbReference type="AlphaFoldDB" id="A0A644VTM6"/>
<keyword evidence="2" id="KW-0328">Glycosyltransferase</keyword>
<gene>
    <name evidence="6" type="ORF">SDC9_40873</name>
</gene>
<dbReference type="PANTHER" id="PTHR43179:SF12">
    <property type="entry name" value="GALACTOFURANOSYLTRANSFERASE GLFT2"/>
    <property type="match status" value="1"/>
</dbReference>
<keyword evidence="4" id="KW-0812">Transmembrane</keyword>
<keyword evidence="4" id="KW-0472">Membrane</keyword>
<feature type="transmembrane region" description="Helical" evidence="4">
    <location>
        <begin position="278"/>
        <end position="298"/>
    </location>
</feature>
<feature type="domain" description="Glycosyltransferase 2-like" evidence="5">
    <location>
        <begin position="22"/>
        <end position="141"/>
    </location>
</feature>
<evidence type="ECO:0000259" key="5">
    <source>
        <dbReference type="Pfam" id="PF00535"/>
    </source>
</evidence>
<evidence type="ECO:0000256" key="2">
    <source>
        <dbReference type="ARBA" id="ARBA00022676"/>
    </source>
</evidence>
<dbReference type="InterPro" id="IPR029044">
    <property type="entry name" value="Nucleotide-diphossugar_trans"/>
</dbReference>
<evidence type="ECO:0000256" key="3">
    <source>
        <dbReference type="ARBA" id="ARBA00022679"/>
    </source>
</evidence>
<protein>
    <recommendedName>
        <fullName evidence="5">Glycosyltransferase 2-like domain-containing protein</fullName>
    </recommendedName>
</protein>
<name>A0A644VTM6_9ZZZZ</name>
<keyword evidence="3" id="KW-0808">Transferase</keyword>
<dbReference type="InterPro" id="IPR001173">
    <property type="entry name" value="Glyco_trans_2-like"/>
</dbReference>
<accession>A0A644VTM6</accession>
<dbReference type="GO" id="GO:0016757">
    <property type="term" value="F:glycosyltransferase activity"/>
    <property type="evidence" value="ECO:0007669"/>
    <property type="project" value="UniProtKB-KW"/>
</dbReference>
<evidence type="ECO:0000313" key="6">
    <source>
        <dbReference type="EMBL" id="MPL94718.1"/>
    </source>
</evidence>
<keyword evidence="4" id="KW-1133">Transmembrane helix</keyword>
<organism evidence="6">
    <name type="scientific">bioreactor metagenome</name>
    <dbReference type="NCBI Taxonomy" id="1076179"/>
    <lineage>
        <taxon>unclassified sequences</taxon>
        <taxon>metagenomes</taxon>
        <taxon>ecological metagenomes</taxon>
    </lineage>
</organism>
<proteinExistence type="inferred from homology"/>
<comment type="caution">
    <text evidence="6">The sequence shown here is derived from an EMBL/GenBank/DDBJ whole genome shotgun (WGS) entry which is preliminary data.</text>
</comment>
<comment type="similarity">
    <text evidence="1">Belongs to the glycosyltransferase 2 family.</text>
</comment>
<reference evidence="6" key="1">
    <citation type="submission" date="2019-08" db="EMBL/GenBank/DDBJ databases">
        <authorList>
            <person name="Kucharzyk K."/>
            <person name="Murdoch R.W."/>
            <person name="Higgins S."/>
            <person name="Loffler F."/>
        </authorList>
    </citation>
    <scope>NUCLEOTIDE SEQUENCE</scope>
</reference>
<dbReference type="EMBL" id="VSSQ01000439">
    <property type="protein sequence ID" value="MPL94718.1"/>
    <property type="molecule type" value="Genomic_DNA"/>
</dbReference>
<evidence type="ECO:0000256" key="1">
    <source>
        <dbReference type="ARBA" id="ARBA00006739"/>
    </source>
</evidence>
<dbReference type="Pfam" id="PF00535">
    <property type="entry name" value="Glycos_transf_2"/>
    <property type="match status" value="1"/>
</dbReference>
<evidence type="ECO:0000256" key="4">
    <source>
        <dbReference type="SAM" id="Phobius"/>
    </source>
</evidence>
<dbReference type="SUPFAM" id="SSF53448">
    <property type="entry name" value="Nucleotide-diphospho-sugar transferases"/>
    <property type="match status" value="1"/>
</dbReference>
<dbReference type="PANTHER" id="PTHR43179">
    <property type="entry name" value="RHAMNOSYLTRANSFERASE WBBL"/>
    <property type="match status" value="1"/>
</dbReference>
<dbReference type="Gene3D" id="3.90.550.10">
    <property type="entry name" value="Spore Coat Polysaccharide Biosynthesis Protein SpsA, Chain A"/>
    <property type="match status" value="1"/>
</dbReference>
<sequence>MEKETSNISTPMFISSSSIDVSVIVVNYNTCKMTSECIDSLFVRTKNIKFEVILVDNASTDGSKEYFEGDERVRYVYNYENIGFGRANNLGMTLARGKYFFLLNSDTLLLNNAIKIFFDYAEAHNPVAFYGCWLENNIGTYIHSCANLPTIKSLLINAISPYKSKINKENLTSTEIPYCEDLSIKVGYITGADLFLHHTIFEKIGGFDHQFFMYYEESDWQRRSMSKEIYSYCINGPRIKHLVGGSQNKQGFNFLKSYYNFMSSSYYVYKHFGRINYFVYRIAYACISLPVICFSRSLSFSNRLQFLSLICKSYISLITKSLNMIKK</sequence>